<keyword evidence="3" id="KW-1185">Reference proteome</keyword>
<evidence type="ECO:0000313" key="3">
    <source>
        <dbReference type="Proteomes" id="UP000305675"/>
    </source>
</evidence>
<evidence type="ECO:0000313" key="2">
    <source>
        <dbReference type="EMBL" id="TKB58282.1"/>
    </source>
</evidence>
<sequence length="245" mass="25565">MDFKGLLNQVLASGGDLAKQAQQGLGQGSSSYGATKNTSQTGGMSDMTKGAIGGAVGGSLLTMLIGSKKGKKVGKKVAKFGGAAALGALALKVFNDYQAKQGQPVQEATAPAAAPVQSEPQLLPRSTSLDANQHSMVVLKAMIAAAKADGHVDNDERQRIHQAMQAIGGSAELTQFVENELNQPLDPADIAKGVQSQEEAAEVYLASVLMVDEQNFMEKSYLEELARQLNIAPDLAMQLQAQVVA</sequence>
<dbReference type="Pfam" id="PF04391">
    <property type="entry name" value="DUF533"/>
    <property type="match status" value="1"/>
</dbReference>
<comment type="caution">
    <text evidence="2">The sequence shown here is derived from an EMBL/GenBank/DDBJ whole genome shotgun (WGS) entry which is preliminary data.</text>
</comment>
<reference evidence="2 3" key="1">
    <citation type="submission" date="2019-04" db="EMBL/GenBank/DDBJ databases">
        <authorList>
            <person name="Hwang J.C."/>
        </authorList>
    </citation>
    <scope>NUCLEOTIDE SEQUENCE [LARGE SCALE GENOMIC DNA]</scope>
    <source>
        <strain evidence="2 3">IMCC35002</strain>
    </source>
</reference>
<organism evidence="2 3">
    <name type="scientific">Ferrimonas aestuarii</name>
    <dbReference type="NCBI Taxonomy" id="2569539"/>
    <lineage>
        <taxon>Bacteria</taxon>
        <taxon>Pseudomonadati</taxon>
        <taxon>Pseudomonadota</taxon>
        <taxon>Gammaproteobacteria</taxon>
        <taxon>Alteromonadales</taxon>
        <taxon>Ferrimonadaceae</taxon>
        <taxon>Ferrimonas</taxon>
    </lineage>
</organism>
<dbReference type="OrthoDB" id="5459344at2"/>
<dbReference type="EMBL" id="SWCJ01000001">
    <property type="protein sequence ID" value="TKB58282.1"/>
    <property type="molecule type" value="Genomic_DNA"/>
</dbReference>
<dbReference type="Gene3D" id="1.10.3680.10">
    <property type="entry name" value="TerB-like"/>
    <property type="match status" value="1"/>
</dbReference>
<dbReference type="CDD" id="cd07178">
    <property type="entry name" value="terB_like_YebE"/>
    <property type="match status" value="1"/>
</dbReference>
<gene>
    <name evidence="2" type="ORF">FCL42_00545</name>
</gene>
<name>A0A4U1BSY9_9GAMM</name>
<accession>A0A4U1BSY9</accession>
<feature type="region of interest" description="Disordered" evidence="1">
    <location>
        <begin position="23"/>
        <end position="46"/>
    </location>
</feature>
<dbReference type="InterPro" id="IPR007486">
    <property type="entry name" value="YebE"/>
</dbReference>
<protein>
    <submittedName>
        <fullName evidence="2">Tellurite resistance TerB family protein</fullName>
    </submittedName>
</protein>
<dbReference type="SUPFAM" id="SSF158682">
    <property type="entry name" value="TerB-like"/>
    <property type="match status" value="1"/>
</dbReference>
<proteinExistence type="predicted"/>
<dbReference type="RefSeq" id="WP_136861430.1">
    <property type="nucleotide sequence ID" value="NZ_SWCJ01000001.1"/>
</dbReference>
<evidence type="ECO:0000256" key="1">
    <source>
        <dbReference type="SAM" id="MobiDB-lite"/>
    </source>
</evidence>
<dbReference type="AlphaFoldDB" id="A0A4U1BSY9"/>
<dbReference type="InterPro" id="IPR029024">
    <property type="entry name" value="TerB-like"/>
</dbReference>
<dbReference type="Proteomes" id="UP000305675">
    <property type="component" value="Unassembled WGS sequence"/>
</dbReference>
<feature type="compositionally biased region" description="Low complexity" evidence="1">
    <location>
        <begin position="23"/>
        <end position="34"/>
    </location>
</feature>